<dbReference type="InterPro" id="IPR009057">
    <property type="entry name" value="Homeodomain-like_sf"/>
</dbReference>
<dbReference type="Gene3D" id="1.10.10.60">
    <property type="entry name" value="Homeodomain-like"/>
    <property type="match status" value="2"/>
</dbReference>
<feature type="domain" description="HTH araC/xylS-type" evidence="4">
    <location>
        <begin position="144"/>
        <end position="242"/>
    </location>
</feature>
<dbReference type="Proteomes" id="UP000324760">
    <property type="component" value="Chromosome"/>
</dbReference>
<proteinExistence type="predicted"/>
<evidence type="ECO:0000313" key="6">
    <source>
        <dbReference type="Proteomes" id="UP000324760"/>
    </source>
</evidence>
<name>A0A5P1REU7_9GAMM</name>
<dbReference type="SMART" id="SM00342">
    <property type="entry name" value="HTH_ARAC"/>
    <property type="match status" value="1"/>
</dbReference>
<protein>
    <submittedName>
        <fullName evidence="5">Helix-turn-helix transcriptional regulator</fullName>
    </submittedName>
</protein>
<keyword evidence="1" id="KW-0805">Transcription regulation</keyword>
<keyword evidence="3" id="KW-0804">Transcription</keyword>
<organism evidence="5 6">
    <name type="scientific">Neptunomonas concharum</name>
    <dbReference type="NCBI Taxonomy" id="1031538"/>
    <lineage>
        <taxon>Bacteria</taxon>
        <taxon>Pseudomonadati</taxon>
        <taxon>Pseudomonadota</taxon>
        <taxon>Gammaproteobacteria</taxon>
        <taxon>Oceanospirillales</taxon>
        <taxon>Oceanospirillaceae</taxon>
        <taxon>Neptunomonas</taxon>
    </lineage>
</organism>
<evidence type="ECO:0000259" key="4">
    <source>
        <dbReference type="PROSITE" id="PS01124"/>
    </source>
</evidence>
<dbReference type="PANTHER" id="PTHR46796:SF10">
    <property type="entry name" value="TRANSCRIPTIONAL ACTIVATOR FEAR"/>
    <property type="match status" value="1"/>
</dbReference>
<dbReference type="GO" id="GO:0043565">
    <property type="term" value="F:sequence-specific DNA binding"/>
    <property type="evidence" value="ECO:0007669"/>
    <property type="project" value="InterPro"/>
</dbReference>
<dbReference type="EMBL" id="CP043869">
    <property type="protein sequence ID" value="QEQ97785.1"/>
    <property type="molecule type" value="Genomic_DNA"/>
</dbReference>
<gene>
    <name evidence="5" type="ORF">F0U83_14230</name>
</gene>
<dbReference type="InterPro" id="IPR011051">
    <property type="entry name" value="RmlC_Cupin_sf"/>
</dbReference>
<dbReference type="AlphaFoldDB" id="A0A5P1REU7"/>
<dbReference type="GO" id="GO:0003700">
    <property type="term" value="F:DNA-binding transcription factor activity"/>
    <property type="evidence" value="ECO:0007669"/>
    <property type="project" value="InterPro"/>
</dbReference>
<accession>A0A5P1REU7</accession>
<keyword evidence="2" id="KW-0238">DNA-binding</keyword>
<dbReference type="SUPFAM" id="SSF46689">
    <property type="entry name" value="Homeodomain-like"/>
    <property type="match status" value="2"/>
</dbReference>
<reference evidence="5 6" key="1">
    <citation type="journal article" date="2019" name="Biochem. Eng. J.">
        <title>Metabolic engineering of the marine bacteria Neptunomonas concharum for the production of acetoin and meso-2,3-butanediol from acetate.</title>
        <authorList>
            <person name="Li W."/>
            <person name="Pu N."/>
            <person name="Liu C.-X."/>
            <person name="Yuan Q.-P."/>
            <person name="Li Z.-J."/>
        </authorList>
    </citation>
    <scope>NUCLEOTIDE SEQUENCE [LARGE SCALE GENOMIC DNA]</scope>
    <source>
        <strain evidence="5 6">JCM17730</strain>
    </source>
</reference>
<dbReference type="InterPro" id="IPR020449">
    <property type="entry name" value="Tscrpt_reg_AraC-type_HTH"/>
</dbReference>
<evidence type="ECO:0000256" key="2">
    <source>
        <dbReference type="ARBA" id="ARBA00023125"/>
    </source>
</evidence>
<dbReference type="KEGG" id="ncu:F0U83_14230"/>
<dbReference type="Gene3D" id="2.60.120.10">
    <property type="entry name" value="Jelly Rolls"/>
    <property type="match status" value="1"/>
</dbReference>
<evidence type="ECO:0000313" key="5">
    <source>
        <dbReference type="EMBL" id="QEQ97785.1"/>
    </source>
</evidence>
<dbReference type="InterPro" id="IPR014710">
    <property type="entry name" value="RmlC-like_jellyroll"/>
</dbReference>
<dbReference type="SUPFAM" id="SSF51182">
    <property type="entry name" value="RmlC-like cupins"/>
    <property type="match status" value="1"/>
</dbReference>
<dbReference type="PANTHER" id="PTHR46796">
    <property type="entry name" value="HTH-TYPE TRANSCRIPTIONAL ACTIVATOR RHAS-RELATED"/>
    <property type="match status" value="1"/>
</dbReference>
<sequence>MASINLILELRSYGSEAHTHQHDYHQLVLPVSGALEMSVGNSAGVAHENRAAVIAAGEDHGFAASSSNAFVVADISERLAPELAKLPAFITLDPVIAHYVSFLHSQLSQDKNRSQSSERQMLLLLIQLLKERYGETLAIDKRIETARIYLDQHFEQPVSLALLSTIAHLSRRQLSELFKQEIGMTPHQYLTEKRMQQAWKLLEAQQLSIQEVADQVGYNNLSAFSDRFKKYFGYSPRHFRSISK</sequence>
<keyword evidence="6" id="KW-1185">Reference proteome</keyword>
<evidence type="ECO:0000256" key="1">
    <source>
        <dbReference type="ARBA" id="ARBA00023015"/>
    </source>
</evidence>
<dbReference type="InterPro" id="IPR050204">
    <property type="entry name" value="AraC_XylS_family_regulators"/>
</dbReference>
<dbReference type="RefSeq" id="WP_138987900.1">
    <property type="nucleotide sequence ID" value="NZ_CP043869.1"/>
</dbReference>
<dbReference type="OrthoDB" id="5740883at2"/>
<dbReference type="Pfam" id="PF12833">
    <property type="entry name" value="HTH_18"/>
    <property type="match status" value="1"/>
</dbReference>
<dbReference type="PROSITE" id="PS01124">
    <property type="entry name" value="HTH_ARAC_FAMILY_2"/>
    <property type="match status" value="1"/>
</dbReference>
<dbReference type="PRINTS" id="PR00032">
    <property type="entry name" value="HTHARAC"/>
</dbReference>
<evidence type="ECO:0000256" key="3">
    <source>
        <dbReference type="ARBA" id="ARBA00023163"/>
    </source>
</evidence>
<dbReference type="InterPro" id="IPR018060">
    <property type="entry name" value="HTH_AraC"/>
</dbReference>